<evidence type="ECO:0000313" key="6">
    <source>
        <dbReference type="EMBL" id="ATJ83143.1"/>
    </source>
</evidence>
<dbReference type="RefSeq" id="WP_097789515.1">
    <property type="nucleotide sequence ID" value="NZ_BAAADT010000004.1"/>
</dbReference>
<dbReference type="GO" id="GO:0046872">
    <property type="term" value="F:metal ion binding"/>
    <property type="evidence" value="ECO:0007669"/>
    <property type="project" value="InterPro"/>
</dbReference>
<dbReference type="PANTHER" id="PTHR43585:SF2">
    <property type="entry name" value="ATP-GRASP ENZYME FSQD"/>
    <property type="match status" value="1"/>
</dbReference>
<dbReference type="InterPro" id="IPR003806">
    <property type="entry name" value="ATP-grasp_PylC-type"/>
</dbReference>
<dbReference type="Gene3D" id="3.40.50.20">
    <property type="match status" value="1"/>
</dbReference>
<evidence type="ECO:0000256" key="1">
    <source>
        <dbReference type="ARBA" id="ARBA00022598"/>
    </source>
</evidence>
<dbReference type="Pfam" id="PF21360">
    <property type="entry name" value="PylC-like_N"/>
    <property type="match status" value="1"/>
</dbReference>
<keyword evidence="2 4" id="KW-0547">Nucleotide-binding</keyword>
<protein>
    <recommendedName>
        <fullName evidence="5">ATP-grasp domain-containing protein</fullName>
    </recommendedName>
</protein>
<keyword evidence="7" id="KW-1185">Reference proteome</keyword>
<dbReference type="InterPro" id="IPR048764">
    <property type="entry name" value="PylC_N"/>
</dbReference>
<dbReference type="InterPro" id="IPR013815">
    <property type="entry name" value="ATP_grasp_subdomain_1"/>
</dbReference>
<evidence type="ECO:0000259" key="5">
    <source>
        <dbReference type="PROSITE" id="PS50975"/>
    </source>
</evidence>
<dbReference type="Gene3D" id="3.30.470.20">
    <property type="entry name" value="ATP-grasp fold, B domain"/>
    <property type="match status" value="1"/>
</dbReference>
<evidence type="ECO:0000313" key="7">
    <source>
        <dbReference type="Proteomes" id="UP000219993"/>
    </source>
</evidence>
<organism evidence="6 7">
    <name type="scientific">Halomonas beimenensis</name>
    <dbReference type="NCBI Taxonomy" id="475662"/>
    <lineage>
        <taxon>Bacteria</taxon>
        <taxon>Pseudomonadati</taxon>
        <taxon>Pseudomonadota</taxon>
        <taxon>Gammaproteobacteria</taxon>
        <taxon>Oceanospirillales</taxon>
        <taxon>Halomonadaceae</taxon>
        <taxon>Halomonas</taxon>
    </lineage>
</organism>
<evidence type="ECO:0000256" key="3">
    <source>
        <dbReference type="ARBA" id="ARBA00022840"/>
    </source>
</evidence>
<proteinExistence type="predicted"/>
<keyword evidence="3 4" id="KW-0067">ATP-binding</keyword>
<sequence length="342" mass="38073">MNVLFTCAGRRNYLIHFFKRALDGQGGGKVLAGDMNPYAPALGDADESIVLPSLAHDNYVDDLLSYCRRRSVKMLFSLNDDELALLAECKESFARLGTRVVLSSPEVIDICSDKVKTFEFSREIGVSAPQCYRDLASARQALERGHIHFPLFIKPRWGTASLCVEKVLDDEELEWAWRFGNRKLSRLGLRREETGIGGLIIQGALQGDEYGLDVINDLDGNYRATFVKKKLSMRSGETERAVTKDNSMLLELGERLGRRLNHVGVLDCDVILNGNKCHVIDLNPRFGGGYPFADVAGARVPEALIAWHKGKIAPYDWNTVRPGVVSSKYDCIQTVDHASPLI</sequence>
<dbReference type="OrthoDB" id="9765608at2"/>
<dbReference type="EMBL" id="CP021435">
    <property type="protein sequence ID" value="ATJ83143.1"/>
    <property type="molecule type" value="Genomic_DNA"/>
</dbReference>
<dbReference type="SUPFAM" id="SSF56059">
    <property type="entry name" value="Glutathione synthetase ATP-binding domain-like"/>
    <property type="match status" value="1"/>
</dbReference>
<dbReference type="GO" id="GO:0016874">
    <property type="term" value="F:ligase activity"/>
    <property type="evidence" value="ECO:0007669"/>
    <property type="project" value="UniProtKB-KW"/>
</dbReference>
<accession>A0A291P896</accession>
<dbReference type="InterPro" id="IPR052032">
    <property type="entry name" value="ATP-dep_AA_Ligase"/>
</dbReference>
<dbReference type="Gene3D" id="3.30.1490.20">
    <property type="entry name" value="ATP-grasp fold, A domain"/>
    <property type="match status" value="1"/>
</dbReference>
<dbReference type="Proteomes" id="UP000219993">
    <property type="component" value="Chromosome"/>
</dbReference>
<dbReference type="AlphaFoldDB" id="A0A291P896"/>
<dbReference type="InterPro" id="IPR011761">
    <property type="entry name" value="ATP-grasp"/>
</dbReference>
<evidence type="ECO:0000256" key="4">
    <source>
        <dbReference type="PROSITE-ProRule" id="PRU00409"/>
    </source>
</evidence>
<keyword evidence="1" id="KW-0436">Ligase</keyword>
<reference evidence="6 7" key="1">
    <citation type="journal article" date="2017" name="Sci. Rep.">
        <title>Revealing the Saline Adaptation Strategies of the Halophilic Bacterium Halomonas beimenensis through High-throughput Omics and Transposon Mutagenesis Approaches.</title>
        <authorList>
            <person name="Chen Y.H."/>
            <person name="Lin S.S."/>
            <person name="Shyu Y.T."/>
        </authorList>
    </citation>
    <scope>NUCLEOTIDE SEQUENCE [LARGE SCALE GENOMIC DNA]</scope>
    <source>
        <strain evidence="6 7">NTU-111</strain>
    </source>
</reference>
<feature type="domain" description="ATP-grasp" evidence="5">
    <location>
        <begin position="116"/>
        <end position="309"/>
    </location>
</feature>
<dbReference type="NCBIfam" id="NF009404">
    <property type="entry name" value="PRK12767.1-3"/>
    <property type="match status" value="1"/>
</dbReference>
<dbReference type="PANTHER" id="PTHR43585">
    <property type="entry name" value="FUMIPYRROLE BIOSYNTHESIS PROTEIN C"/>
    <property type="match status" value="1"/>
</dbReference>
<dbReference type="KEGG" id="hbe:BEI_2156"/>
<evidence type="ECO:0000256" key="2">
    <source>
        <dbReference type="ARBA" id="ARBA00022741"/>
    </source>
</evidence>
<dbReference type="Pfam" id="PF02655">
    <property type="entry name" value="ATP-grasp_3"/>
    <property type="match status" value="1"/>
</dbReference>
<name>A0A291P896_9GAMM</name>
<gene>
    <name evidence="6" type="ORF">BEI_2156</name>
</gene>
<dbReference type="PROSITE" id="PS50975">
    <property type="entry name" value="ATP_GRASP"/>
    <property type="match status" value="1"/>
</dbReference>
<dbReference type="GO" id="GO:0005524">
    <property type="term" value="F:ATP binding"/>
    <property type="evidence" value="ECO:0007669"/>
    <property type="project" value="UniProtKB-UniRule"/>
</dbReference>